<gene>
    <name evidence="3" type="ORF">EFD62_08530</name>
</gene>
<evidence type="ECO:0000259" key="2">
    <source>
        <dbReference type="Pfam" id="PF13193"/>
    </source>
</evidence>
<dbReference type="OrthoDB" id="9778383at2"/>
<reference evidence="4" key="1">
    <citation type="submission" date="2018-11" db="EMBL/GenBank/DDBJ databases">
        <title>Genome sequencing of a novel mesophilic and cellulolytic organism within the genus Hungateiclostridium.</title>
        <authorList>
            <person name="Rettenmaier R."/>
            <person name="Liebl W."/>
            <person name="Zverlov V."/>
        </authorList>
    </citation>
    <scope>NUCLEOTIDE SEQUENCE [LARGE SCALE GENOMIC DNA]</scope>
    <source>
        <strain evidence="4">N2K1</strain>
    </source>
</reference>
<dbReference type="Pfam" id="PF00501">
    <property type="entry name" value="AMP-binding"/>
    <property type="match status" value="1"/>
</dbReference>
<dbReference type="Gene3D" id="3.40.50.12780">
    <property type="entry name" value="N-terminal domain of ligase-like"/>
    <property type="match status" value="1"/>
</dbReference>
<dbReference type="AlphaFoldDB" id="A0A4Q0I865"/>
<dbReference type="InterPro" id="IPR020845">
    <property type="entry name" value="AMP-binding_CS"/>
</dbReference>
<feature type="domain" description="AMP-dependent synthetase/ligase" evidence="1">
    <location>
        <begin position="12"/>
        <end position="360"/>
    </location>
</feature>
<evidence type="ECO:0000313" key="4">
    <source>
        <dbReference type="Proteomes" id="UP000289166"/>
    </source>
</evidence>
<protein>
    <submittedName>
        <fullName evidence="3">AMP-dependent synthetase</fullName>
    </submittedName>
</protein>
<dbReference type="Pfam" id="PF13193">
    <property type="entry name" value="AMP-binding_C"/>
    <property type="match status" value="1"/>
</dbReference>
<dbReference type="InterPro" id="IPR050237">
    <property type="entry name" value="ATP-dep_AMP-bd_enzyme"/>
</dbReference>
<accession>A0A4Q0I865</accession>
<sequence>MNYCDLLFDTQEQDLGREIIIDGESGKRLTFKELQAEVMKVANFLKSKGYEPGTVIATHLYNGAEAAIVFLAIEYIGCVVCLVDPLFKAEEVPYYIKDSGSKCIVTYLEKEEIEGGLTSKVDVINVSEIQEVCEKNDYQQTLPMYDFKEDELALLLYTSGSTSTPKGVMLTTGCFYTFLKKNHQSMYRYEPDDRILCFVPFSHGFGSISVLIPALAYKAGIVFQKTFHPAKVAEIVLKENITHMLGVPTHYRQLLRFEPFINNLGKLKAAFCSAAPISSEVANLWYEKTGIYLDEGYGMSEATTLIATRMSRLPSASGDVGFPPEGIISVDIVDDNGTVVEDGTIGEIRVTGQGLMLGYLNRPEETKERLRNGYLYTGDLGYRNPDGSFVVCGRKTEFINVAGLKISPVEVETALNSHSDVIDSAAVGVEDNVYGEVVKAFVIKKQNSSLTERELIKYVSERLANFKVPKYISFVHEFPRNNLGKVDKKALKNM</sequence>
<comment type="caution">
    <text evidence="3">The sequence shown here is derived from an EMBL/GenBank/DDBJ whole genome shotgun (WGS) entry which is preliminary data.</text>
</comment>
<dbReference type="Gene3D" id="3.30.300.30">
    <property type="match status" value="1"/>
</dbReference>
<dbReference type="InterPro" id="IPR025110">
    <property type="entry name" value="AMP-bd_C"/>
</dbReference>
<dbReference type="Proteomes" id="UP000289166">
    <property type="component" value="Unassembled WGS sequence"/>
</dbReference>
<dbReference type="InterPro" id="IPR042099">
    <property type="entry name" value="ANL_N_sf"/>
</dbReference>
<dbReference type="RefSeq" id="WP_069194331.1">
    <property type="nucleotide sequence ID" value="NZ_RLII01000008.1"/>
</dbReference>
<dbReference type="GO" id="GO:0016877">
    <property type="term" value="F:ligase activity, forming carbon-sulfur bonds"/>
    <property type="evidence" value="ECO:0007669"/>
    <property type="project" value="UniProtKB-ARBA"/>
</dbReference>
<organism evidence="3 4">
    <name type="scientific">Acetivibrio mesophilus</name>
    <dbReference type="NCBI Taxonomy" id="2487273"/>
    <lineage>
        <taxon>Bacteria</taxon>
        <taxon>Bacillati</taxon>
        <taxon>Bacillota</taxon>
        <taxon>Clostridia</taxon>
        <taxon>Eubacteriales</taxon>
        <taxon>Oscillospiraceae</taxon>
        <taxon>Acetivibrio</taxon>
    </lineage>
</organism>
<dbReference type="PANTHER" id="PTHR43767">
    <property type="entry name" value="LONG-CHAIN-FATTY-ACID--COA LIGASE"/>
    <property type="match status" value="1"/>
</dbReference>
<dbReference type="InterPro" id="IPR045851">
    <property type="entry name" value="AMP-bd_C_sf"/>
</dbReference>
<proteinExistence type="predicted"/>
<feature type="domain" description="AMP-binding enzyme C-terminal" evidence="2">
    <location>
        <begin position="410"/>
        <end position="485"/>
    </location>
</feature>
<dbReference type="EMBL" id="RLII01000008">
    <property type="protein sequence ID" value="RXE59182.1"/>
    <property type="molecule type" value="Genomic_DNA"/>
</dbReference>
<dbReference type="SUPFAM" id="SSF56801">
    <property type="entry name" value="Acetyl-CoA synthetase-like"/>
    <property type="match status" value="1"/>
</dbReference>
<dbReference type="InterPro" id="IPR000873">
    <property type="entry name" value="AMP-dep_synth/lig_dom"/>
</dbReference>
<keyword evidence="4" id="KW-1185">Reference proteome</keyword>
<dbReference type="PROSITE" id="PS00455">
    <property type="entry name" value="AMP_BINDING"/>
    <property type="match status" value="1"/>
</dbReference>
<name>A0A4Q0I865_9FIRM</name>
<dbReference type="PANTHER" id="PTHR43767:SF10">
    <property type="entry name" value="SURFACTIN SYNTHASE SUBUNIT 1"/>
    <property type="match status" value="1"/>
</dbReference>
<evidence type="ECO:0000313" key="3">
    <source>
        <dbReference type="EMBL" id="RXE59182.1"/>
    </source>
</evidence>
<evidence type="ECO:0000259" key="1">
    <source>
        <dbReference type="Pfam" id="PF00501"/>
    </source>
</evidence>